<accession>A0A377XBI0</accession>
<sequence length="99" mass="10711">MPVGRALVFDKRINITVARRGFQGIQNVGVKGTQIVFDKMPGLEMQCTQIAHFKQRLGQIQLQEITAGIGMGEVGLKHGVMGRGGRLFHVHPSSGLSDG</sequence>
<reference evidence="1 2" key="1">
    <citation type="submission" date="2018-06" db="EMBL/GenBank/DDBJ databases">
        <authorList>
            <consortium name="Pathogen Informatics"/>
            <person name="Doyle S."/>
        </authorList>
    </citation>
    <scope>NUCLEOTIDE SEQUENCE [LARGE SCALE GENOMIC DNA]</scope>
    <source>
        <strain evidence="1 2">NCTC5047</strain>
    </source>
</reference>
<dbReference type="EMBL" id="UGLH01000005">
    <property type="protein sequence ID" value="STT79000.1"/>
    <property type="molecule type" value="Genomic_DNA"/>
</dbReference>
<evidence type="ECO:0000313" key="2">
    <source>
        <dbReference type="Proteomes" id="UP000254340"/>
    </source>
</evidence>
<protein>
    <submittedName>
        <fullName evidence="1">Uncharacterized protein</fullName>
    </submittedName>
</protein>
<evidence type="ECO:0000313" key="1">
    <source>
        <dbReference type="EMBL" id="STT79000.1"/>
    </source>
</evidence>
<dbReference type="Proteomes" id="UP000254340">
    <property type="component" value="Unassembled WGS sequence"/>
</dbReference>
<proteinExistence type="predicted"/>
<organism evidence="1 2">
    <name type="scientific">Klebsiella pneumoniae</name>
    <dbReference type="NCBI Taxonomy" id="573"/>
    <lineage>
        <taxon>Bacteria</taxon>
        <taxon>Pseudomonadati</taxon>
        <taxon>Pseudomonadota</taxon>
        <taxon>Gammaproteobacteria</taxon>
        <taxon>Enterobacterales</taxon>
        <taxon>Enterobacteriaceae</taxon>
        <taxon>Klebsiella/Raoultella group</taxon>
        <taxon>Klebsiella</taxon>
        <taxon>Klebsiella pneumoniae complex</taxon>
    </lineage>
</organism>
<name>A0A377XBI0_KLEPN</name>
<gene>
    <name evidence="1" type="ORF">NCTC5047_01786</name>
</gene>
<dbReference type="AlphaFoldDB" id="A0A377XBI0"/>